<dbReference type="PRINTS" id="PR00739">
    <property type="entry name" value="GLHYDRLASE26"/>
</dbReference>
<dbReference type="InterPro" id="IPR017853">
    <property type="entry name" value="GH"/>
</dbReference>
<reference evidence="11" key="2">
    <citation type="submission" date="2015-01" db="EMBL/GenBank/DDBJ databases">
        <title>Evolutionary Origins and Diversification of the Mycorrhizal Mutualists.</title>
        <authorList>
            <consortium name="DOE Joint Genome Institute"/>
            <consortium name="Mycorrhizal Genomics Consortium"/>
            <person name="Kohler A."/>
            <person name="Kuo A."/>
            <person name="Nagy L.G."/>
            <person name="Floudas D."/>
            <person name="Copeland A."/>
            <person name="Barry K.W."/>
            <person name="Cichocki N."/>
            <person name="Veneault-Fourrey C."/>
            <person name="LaButti K."/>
            <person name="Lindquist E.A."/>
            <person name="Lipzen A."/>
            <person name="Lundell T."/>
            <person name="Morin E."/>
            <person name="Murat C."/>
            <person name="Riley R."/>
            <person name="Ohm R."/>
            <person name="Sun H."/>
            <person name="Tunlid A."/>
            <person name="Henrissat B."/>
            <person name="Grigoriev I.V."/>
            <person name="Hibbett D.S."/>
            <person name="Martin F."/>
        </authorList>
    </citation>
    <scope>NUCLEOTIDE SEQUENCE [LARGE SCALE GENOMIC DNA]</scope>
    <source>
        <strain evidence="11">MAFF 305830</strain>
    </source>
</reference>
<gene>
    <name evidence="10" type="ORF">M408DRAFT_205751</name>
</gene>
<keyword evidence="4 5" id="KW-0326">Glycosidase</keyword>
<feature type="domain" description="GH26" evidence="9">
    <location>
        <begin position="32"/>
        <end position="328"/>
    </location>
</feature>
<dbReference type="InterPro" id="IPR035971">
    <property type="entry name" value="CBD_sf"/>
</dbReference>
<reference evidence="10 11" key="1">
    <citation type="submission" date="2014-04" db="EMBL/GenBank/DDBJ databases">
        <authorList>
            <consortium name="DOE Joint Genome Institute"/>
            <person name="Kuo A."/>
            <person name="Zuccaro A."/>
            <person name="Kohler A."/>
            <person name="Nagy L.G."/>
            <person name="Floudas D."/>
            <person name="Copeland A."/>
            <person name="Barry K.W."/>
            <person name="Cichocki N."/>
            <person name="Veneault-Fourrey C."/>
            <person name="LaButti K."/>
            <person name="Lindquist E.A."/>
            <person name="Lipzen A."/>
            <person name="Lundell T."/>
            <person name="Morin E."/>
            <person name="Murat C."/>
            <person name="Sun H."/>
            <person name="Tunlid A."/>
            <person name="Henrissat B."/>
            <person name="Grigoriev I.V."/>
            <person name="Hibbett D.S."/>
            <person name="Martin F."/>
            <person name="Nordberg H.P."/>
            <person name="Cantor M.N."/>
            <person name="Hua S.X."/>
        </authorList>
    </citation>
    <scope>NUCLEOTIDE SEQUENCE [LARGE SCALE GENOMIC DNA]</scope>
    <source>
        <strain evidence="10 11">MAFF 305830</strain>
    </source>
</reference>
<dbReference type="SMART" id="SM00236">
    <property type="entry name" value="fCBD"/>
    <property type="match status" value="1"/>
</dbReference>
<evidence type="ECO:0000256" key="5">
    <source>
        <dbReference type="PROSITE-ProRule" id="PRU01100"/>
    </source>
</evidence>
<evidence type="ECO:0000256" key="3">
    <source>
        <dbReference type="ARBA" id="ARBA00022801"/>
    </source>
</evidence>
<evidence type="ECO:0000259" key="9">
    <source>
        <dbReference type="PROSITE" id="PS51764"/>
    </source>
</evidence>
<dbReference type="SUPFAM" id="SSF51445">
    <property type="entry name" value="(Trans)glycosidases"/>
    <property type="match status" value="1"/>
</dbReference>
<comment type="similarity">
    <text evidence="1 5">Belongs to the glycosyl hydrolase 26 family.</text>
</comment>
<dbReference type="AlphaFoldDB" id="A0A0C3B2C5"/>
<dbReference type="Gene3D" id="3.20.20.80">
    <property type="entry name" value="Glycosidases"/>
    <property type="match status" value="1"/>
</dbReference>
<dbReference type="GO" id="GO:0030248">
    <property type="term" value="F:cellulose binding"/>
    <property type="evidence" value="ECO:0007669"/>
    <property type="project" value="InterPro"/>
</dbReference>
<feature type="active site" description="Proton donor" evidence="5">
    <location>
        <position position="183"/>
    </location>
</feature>
<dbReference type="OrthoDB" id="5286354at2759"/>
<evidence type="ECO:0000256" key="2">
    <source>
        <dbReference type="ARBA" id="ARBA00022729"/>
    </source>
</evidence>
<dbReference type="SUPFAM" id="SSF57180">
    <property type="entry name" value="Cellulose-binding domain"/>
    <property type="match status" value="1"/>
</dbReference>
<protein>
    <submittedName>
        <fullName evidence="10">Carbohydrate-binding module family 1 protein</fullName>
    </submittedName>
</protein>
<evidence type="ECO:0000313" key="11">
    <source>
        <dbReference type="Proteomes" id="UP000054097"/>
    </source>
</evidence>
<accession>A0A0C3B2C5</accession>
<feature type="active site" description="Nucleophile" evidence="5">
    <location>
        <position position="276"/>
    </location>
</feature>
<evidence type="ECO:0000256" key="7">
    <source>
        <dbReference type="SAM" id="SignalP"/>
    </source>
</evidence>
<dbReference type="Pfam" id="PF02156">
    <property type="entry name" value="Glyco_hydro_26"/>
    <property type="match status" value="1"/>
</dbReference>
<sequence length="402" mass="43732">MNLSTLVLLLSATAALAQHSLTGTLTNPNANAITKNLFKFIVSNYGKHIISGQQDVNSYNWVKTNIGKSPAILGVDMMDYSPGRVEYGASSNEVENAIAHHNNGGIVTFVWHWGAPSGLYNSASQPWYSGFYSEASSFNLGNALANTNGNDYKLLIRDIDAIATQLKRLQSAGVPVLWRPLHEAEGGWFWWGRNKDYTSCKKLWAIMYDRMTNYHGLNNLIWVWNSIASNWYPGDSTVDIVSADLYPSAGDHSPQTGSYNSLKSLVGDRKPVALSECGVIPDPAQMQSASAHWSWFCTWNGNFIQDGNYNSRSFLTSLYNSAWVLTLDEISGWKTGTGVTTTSGPVTTTTTRPTSTTTSPSTGGTVALWGQCGGQGWTGGTQCVSGSTCQAVSPPWYSQCRP</sequence>
<dbReference type="GO" id="GO:0005576">
    <property type="term" value="C:extracellular region"/>
    <property type="evidence" value="ECO:0007669"/>
    <property type="project" value="InterPro"/>
</dbReference>
<dbReference type="Pfam" id="PF00734">
    <property type="entry name" value="CBM_1"/>
    <property type="match status" value="1"/>
</dbReference>
<dbReference type="HOGENOM" id="CLU_016930_2_0_1"/>
<feature type="signal peptide" evidence="7">
    <location>
        <begin position="1"/>
        <end position="17"/>
    </location>
</feature>
<organism evidence="10 11">
    <name type="scientific">Serendipita vermifera MAFF 305830</name>
    <dbReference type="NCBI Taxonomy" id="933852"/>
    <lineage>
        <taxon>Eukaryota</taxon>
        <taxon>Fungi</taxon>
        <taxon>Dikarya</taxon>
        <taxon>Basidiomycota</taxon>
        <taxon>Agaricomycotina</taxon>
        <taxon>Agaricomycetes</taxon>
        <taxon>Sebacinales</taxon>
        <taxon>Serendipitaceae</taxon>
        <taxon>Serendipita</taxon>
    </lineage>
</organism>
<dbReference type="PROSITE" id="PS51764">
    <property type="entry name" value="GH26"/>
    <property type="match status" value="1"/>
</dbReference>
<dbReference type="InterPro" id="IPR000805">
    <property type="entry name" value="Glyco_hydro_26"/>
</dbReference>
<dbReference type="EMBL" id="KN824312">
    <property type="protein sequence ID" value="KIM25651.1"/>
    <property type="molecule type" value="Genomic_DNA"/>
</dbReference>
<feature type="region of interest" description="Disordered" evidence="6">
    <location>
        <begin position="340"/>
        <end position="363"/>
    </location>
</feature>
<dbReference type="PROSITE" id="PS51164">
    <property type="entry name" value="CBM1_2"/>
    <property type="match status" value="1"/>
</dbReference>
<proteinExistence type="inferred from homology"/>
<keyword evidence="11" id="KW-1185">Reference proteome</keyword>
<dbReference type="GO" id="GO:0016985">
    <property type="term" value="F:mannan endo-1,4-beta-mannosidase activity"/>
    <property type="evidence" value="ECO:0007669"/>
    <property type="project" value="InterPro"/>
</dbReference>
<dbReference type="Proteomes" id="UP000054097">
    <property type="component" value="Unassembled WGS sequence"/>
</dbReference>
<dbReference type="GO" id="GO:0006080">
    <property type="term" value="P:substituted mannan metabolic process"/>
    <property type="evidence" value="ECO:0007669"/>
    <property type="project" value="InterPro"/>
</dbReference>
<dbReference type="InterPro" id="IPR022790">
    <property type="entry name" value="GH26_dom"/>
</dbReference>
<evidence type="ECO:0000256" key="1">
    <source>
        <dbReference type="ARBA" id="ARBA00007754"/>
    </source>
</evidence>
<evidence type="ECO:0000313" key="10">
    <source>
        <dbReference type="EMBL" id="KIM25651.1"/>
    </source>
</evidence>
<dbReference type="PANTHER" id="PTHR40079:SF4">
    <property type="entry name" value="GH26 DOMAIN-CONTAINING PROTEIN-RELATED"/>
    <property type="match status" value="1"/>
</dbReference>
<keyword evidence="3 5" id="KW-0378">Hydrolase</keyword>
<dbReference type="PANTHER" id="PTHR40079">
    <property type="entry name" value="MANNAN ENDO-1,4-BETA-MANNOSIDASE E-RELATED"/>
    <property type="match status" value="1"/>
</dbReference>
<feature type="domain" description="CBM1" evidence="8">
    <location>
        <begin position="364"/>
        <end position="401"/>
    </location>
</feature>
<evidence type="ECO:0000259" key="8">
    <source>
        <dbReference type="PROSITE" id="PS51164"/>
    </source>
</evidence>
<feature type="chain" id="PRO_5002161358" evidence="7">
    <location>
        <begin position="18"/>
        <end position="402"/>
    </location>
</feature>
<dbReference type="InterPro" id="IPR000254">
    <property type="entry name" value="CBD"/>
</dbReference>
<name>A0A0C3B2C5_SERVB</name>
<keyword evidence="2 7" id="KW-0732">Signal</keyword>
<evidence type="ECO:0000256" key="4">
    <source>
        <dbReference type="ARBA" id="ARBA00023295"/>
    </source>
</evidence>
<evidence type="ECO:0000256" key="6">
    <source>
        <dbReference type="SAM" id="MobiDB-lite"/>
    </source>
</evidence>